<dbReference type="Proteomes" id="UP000293863">
    <property type="component" value="Unassembled WGS sequence"/>
</dbReference>
<dbReference type="GO" id="GO:0016740">
    <property type="term" value="F:transferase activity"/>
    <property type="evidence" value="ECO:0007669"/>
    <property type="project" value="UniProtKB-KW"/>
</dbReference>
<evidence type="ECO:0000313" key="1">
    <source>
        <dbReference type="EMBL" id="RZG46808.1"/>
    </source>
</evidence>
<comment type="caution">
    <text evidence="1">The sequence shown here is derived from an EMBL/GenBank/DDBJ whole genome shotgun (WGS) entry which is preliminary data.</text>
</comment>
<accession>A0A4Q7AGT2</accession>
<reference evidence="1 2" key="1">
    <citation type="submission" date="2019-02" db="EMBL/GenBank/DDBJ databases">
        <title>The Batch Genome Submission of Acinetobacter spp. strains.</title>
        <authorList>
            <person name="Qin J."/>
            <person name="Hu Y."/>
            <person name="Ye H."/>
            <person name="Wei L."/>
            <person name="Feng Y."/>
            <person name="Zong Z."/>
        </authorList>
    </citation>
    <scope>NUCLEOTIDE SEQUENCE [LARGE SCALE GENOMIC DNA]</scope>
    <source>
        <strain evidence="1 2">WCHAW060049</strain>
    </source>
</reference>
<keyword evidence="2" id="KW-1185">Reference proteome</keyword>
<dbReference type="Gene3D" id="3.40.50.300">
    <property type="entry name" value="P-loop containing nucleotide triphosphate hydrolases"/>
    <property type="match status" value="1"/>
</dbReference>
<keyword evidence="1" id="KW-0808">Transferase</keyword>
<protein>
    <submittedName>
        <fullName evidence="1">Sulfotransferase</fullName>
    </submittedName>
</protein>
<dbReference type="EMBL" id="SGSQ01000010">
    <property type="protein sequence ID" value="RZG46808.1"/>
    <property type="molecule type" value="Genomic_DNA"/>
</dbReference>
<dbReference type="RefSeq" id="WP_130132031.1">
    <property type="nucleotide sequence ID" value="NZ_SGSQ01000010.1"/>
</dbReference>
<dbReference type="InterPro" id="IPR027417">
    <property type="entry name" value="P-loop_NTPase"/>
</dbReference>
<sequence>MSKQDNKTFHFIAGLPRSGTTLLSAILSQNPKFHAGMSSPVAILSSNLIDNLSVGTEFDGVVSRETRRDLVKGLFTNYYKNNPQSVVFDTNRMWCARMQLVKDVFPKAKVIACVRDVAWVIDSLERLYRANPYENTKLFAHAEKGTVYTRTEALLSGNRLLGYSLSAVKDAFYGEHASSVLLVDYDLLVAEPEKVMRLIYSFIGEEWFEHDFTRLSYSAEVFDRVHGIPGMHTVKAKIELNQRKSILPPDLFERCHKLSFWQQLKSKP</sequence>
<evidence type="ECO:0000313" key="2">
    <source>
        <dbReference type="Proteomes" id="UP000293863"/>
    </source>
</evidence>
<organism evidence="1 2">
    <name type="scientific">Acinetobacter wuhouensis</name>
    <dbReference type="NCBI Taxonomy" id="1879050"/>
    <lineage>
        <taxon>Bacteria</taxon>
        <taxon>Pseudomonadati</taxon>
        <taxon>Pseudomonadota</taxon>
        <taxon>Gammaproteobacteria</taxon>
        <taxon>Moraxellales</taxon>
        <taxon>Moraxellaceae</taxon>
        <taxon>Acinetobacter</taxon>
    </lineage>
</organism>
<name>A0A4Q7AGT2_9GAMM</name>
<dbReference type="AlphaFoldDB" id="A0A4Q7AGT2"/>
<dbReference type="SUPFAM" id="SSF52540">
    <property type="entry name" value="P-loop containing nucleoside triphosphate hydrolases"/>
    <property type="match status" value="1"/>
</dbReference>
<gene>
    <name evidence="1" type="ORF">EXU28_08240</name>
</gene>
<dbReference type="Pfam" id="PF13469">
    <property type="entry name" value="Sulfotransfer_3"/>
    <property type="match status" value="1"/>
</dbReference>
<proteinExistence type="predicted"/>